<name>A0A1I0HLJ7_9RHOB</name>
<reference evidence="12 13" key="1">
    <citation type="submission" date="2016-10" db="EMBL/GenBank/DDBJ databases">
        <authorList>
            <person name="de Groot N.N."/>
        </authorList>
    </citation>
    <scope>NUCLEOTIDE SEQUENCE [LARGE SCALE GENOMIC DNA]</scope>
    <source>
        <strain evidence="12 13">DSM 17862</strain>
    </source>
</reference>
<dbReference type="AlphaFoldDB" id="A0A1I0HLJ7"/>
<dbReference type="InterPro" id="IPR027417">
    <property type="entry name" value="P-loop_NTPase"/>
</dbReference>
<dbReference type="SMART" id="SM00490">
    <property type="entry name" value="HELICc"/>
    <property type="match status" value="1"/>
</dbReference>
<evidence type="ECO:0000313" key="13">
    <source>
        <dbReference type="Proteomes" id="UP000199180"/>
    </source>
</evidence>
<dbReference type="PROSITE" id="PS51192">
    <property type="entry name" value="HELICASE_ATP_BIND_1"/>
    <property type="match status" value="1"/>
</dbReference>
<dbReference type="Pfam" id="PF18019">
    <property type="entry name" value="Cas3_HD"/>
    <property type="match status" value="1"/>
</dbReference>
<dbReference type="SUPFAM" id="SSF52540">
    <property type="entry name" value="P-loop containing nucleoside triphosphate hydrolases"/>
    <property type="match status" value="1"/>
</dbReference>
<dbReference type="NCBIfam" id="TIGR01596">
    <property type="entry name" value="cas3_HD"/>
    <property type="match status" value="1"/>
</dbReference>
<organism evidence="12 13">
    <name type="scientific">Paracoccus homiensis</name>
    <dbReference type="NCBI Taxonomy" id="364199"/>
    <lineage>
        <taxon>Bacteria</taxon>
        <taxon>Pseudomonadati</taxon>
        <taxon>Pseudomonadota</taxon>
        <taxon>Alphaproteobacteria</taxon>
        <taxon>Rhodobacterales</taxon>
        <taxon>Paracoccaceae</taxon>
        <taxon>Paracoccus</taxon>
    </lineage>
</organism>
<dbReference type="GO" id="GO:0046872">
    <property type="term" value="F:metal ion binding"/>
    <property type="evidence" value="ECO:0007669"/>
    <property type="project" value="UniProtKB-KW"/>
</dbReference>
<keyword evidence="4" id="KW-0479">Metal-binding</keyword>
<proteinExistence type="inferred from homology"/>
<keyword evidence="6" id="KW-0378">Hydrolase</keyword>
<dbReference type="CDD" id="cd09641">
    <property type="entry name" value="Cas3''_I"/>
    <property type="match status" value="1"/>
</dbReference>
<dbReference type="GO" id="GO:0004518">
    <property type="term" value="F:nuclease activity"/>
    <property type="evidence" value="ECO:0007669"/>
    <property type="project" value="UniProtKB-KW"/>
</dbReference>
<dbReference type="GO" id="GO:0005524">
    <property type="term" value="F:ATP binding"/>
    <property type="evidence" value="ECO:0007669"/>
    <property type="project" value="UniProtKB-KW"/>
</dbReference>
<gene>
    <name evidence="12" type="ORF">SAMN04489858_1127</name>
</gene>
<evidence type="ECO:0000313" key="12">
    <source>
        <dbReference type="EMBL" id="SET84908.1"/>
    </source>
</evidence>
<evidence type="ECO:0000256" key="1">
    <source>
        <dbReference type="ARBA" id="ARBA00006847"/>
    </source>
</evidence>
<dbReference type="GO" id="GO:0003724">
    <property type="term" value="F:RNA helicase activity"/>
    <property type="evidence" value="ECO:0007669"/>
    <property type="project" value="TreeGrafter"/>
</dbReference>
<protein>
    <submittedName>
        <fullName evidence="12">CRISPR-associated helicase, Cas3 family</fullName>
    </submittedName>
</protein>
<dbReference type="PROSITE" id="PS51643">
    <property type="entry name" value="HD_CAS3"/>
    <property type="match status" value="1"/>
</dbReference>
<evidence type="ECO:0000256" key="3">
    <source>
        <dbReference type="ARBA" id="ARBA00022722"/>
    </source>
</evidence>
<dbReference type="Pfam" id="PF00270">
    <property type="entry name" value="DEAD"/>
    <property type="match status" value="1"/>
</dbReference>
<comment type="similarity">
    <text evidence="2">In the central section; belongs to the CRISPR-associated helicase Cas3 family.</text>
</comment>
<keyword evidence="13" id="KW-1185">Reference proteome</keyword>
<evidence type="ECO:0000256" key="6">
    <source>
        <dbReference type="ARBA" id="ARBA00022801"/>
    </source>
</evidence>
<feature type="domain" description="Helicase ATP-binding" evidence="10">
    <location>
        <begin position="246"/>
        <end position="447"/>
    </location>
</feature>
<comment type="similarity">
    <text evidence="1">In the N-terminal section; belongs to the CRISPR-associated nuclease Cas3-HD family.</text>
</comment>
<dbReference type="Proteomes" id="UP000199180">
    <property type="component" value="Unassembled WGS sequence"/>
</dbReference>
<dbReference type="InterPro" id="IPR006474">
    <property type="entry name" value="Helicase_Cas3_CRISPR-ass_core"/>
</dbReference>
<dbReference type="NCBIfam" id="TIGR01587">
    <property type="entry name" value="cas3_core"/>
    <property type="match status" value="1"/>
</dbReference>
<dbReference type="SMART" id="SM00487">
    <property type="entry name" value="DEXDc"/>
    <property type="match status" value="1"/>
</dbReference>
<evidence type="ECO:0000259" key="11">
    <source>
        <dbReference type="PROSITE" id="PS51643"/>
    </source>
</evidence>
<evidence type="ECO:0000259" key="10">
    <source>
        <dbReference type="PROSITE" id="PS51192"/>
    </source>
</evidence>
<sequence>MNLPAYIVNWPGKSGRNGGPEHPAVYHMLDVAAVAEILIAREDFPAQVRDALALLVGLHDLGKVGIGFRAMIREGLSQTVRHWELSEAWLTQDEFLAERLQADPWVMQALIGAVAGHHGRPSRQDERFFSKMCLSAGAAAGADVVTIARDFAALWPEASLKGIGRRQAAGLGWWLAGLTNVADWVGSNAEWFPAREADLSLIDYLELARPRARRAVPEAGLGGAEALAGSLFDFRPRPMQAAAVGIDLPEGPVLAVIEDETGAGKTEAALVLAQRMLLAGKGRGLFFGLPTTATADAMFRRAASFAGRLMRNPALTLAHGRAGLSVPFRDLVAGRAETGDEVTATAWLADNSRRALLADIGIGTIDQALLAVMRARFSALRLWGLSSKILIVDEAHEIQGDGYMAALLETLLRVHAGQGGSAILLSATLPLAARNRLSRAFAEGAGRQVRTDASRAYPALSVNGAVQGVRALDSAKGAVGIGCLPEFDNALNILEYNAKQGAACLWVRNAVDDAIQAVEALRVRGVLASLLHARFALCDRKRIEAAELARFGRDGVDRAGRVLVATQVVESSLDLDFDVMVSDLAPMAALIQRAGRLWRHMDMRPREARPVAAPVLHVLSPDPAEVRDDRWLREVLGAGAWVYPLDLQWRTADLLFRAGEIRAPEGLRDLIEPVHGDGADPIPEVLERAERERIGEGYARRSMGDQNVIDFRAGYRGGASGADDAHYPTRLGRETRKLALARWQGGCLVPWAGEGTSLDELWQMSELSAAKARLDRLPLPDQASPAIAAAKRDWPEWRRDAVTLCPVEDGVICEGLTYDGEIGLSFVSPIVR</sequence>
<dbReference type="InterPro" id="IPR050547">
    <property type="entry name" value="DEAD_box_RNA_helicases"/>
</dbReference>
<dbReference type="InterPro" id="IPR038257">
    <property type="entry name" value="CRISPR-assoc_Cas3_HD_sf"/>
</dbReference>
<evidence type="ECO:0000256" key="7">
    <source>
        <dbReference type="ARBA" id="ARBA00022806"/>
    </source>
</evidence>
<dbReference type="CDD" id="cd17930">
    <property type="entry name" value="DEXHc_cas3"/>
    <property type="match status" value="1"/>
</dbReference>
<keyword evidence="7" id="KW-0347">Helicase</keyword>
<evidence type="ECO:0000256" key="8">
    <source>
        <dbReference type="ARBA" id="ARBA00022840"/>
    </source>
</evidence>
<dbReference type="Gene3D" id="1.10.3210.30">
    <property type="match status" value="1"/>
</dbReference>
<evidence type="ECO:0000256" key="4">
    <source>
        <dbReference type="ARBA" id="ARBA00022723"/>
    </source>
</evidence>
<evidence type="ECO:0000256" key="2">
    <source>
        <dbReference type="ARBA" id="ARBA00009046"/>
    </source>
</evidence>
<accession>A0A1I0HLJ7</accession>
<dbReference type="InterPro" id="IPR006483">
    <property type="entry name" value="CRISPR-assoc_Cas3_HD"/>
</dbReference>
<dbReference type="EMBL" id="FOHO01000012">
    <property type="protein sequence ID" value="SET84908.1"/>
    <property type="molecule type" value="Genomic_DNA"/>
</dbReference>
<evidence type="ECO:0000256" key="5">
    <source>
        <dbReference type="ARBA" id="ARBA00022741"/>
    </source>
</evidence>
<dbReference type="InterPro" id="IPR011545">
    <property type="entry name" value="DEAD/DEAH_box_helicase_dom"/>
</dbReference>
<dbReference type="Gene3D" id="3.40.50.300">
    <property type="entry name" value="P-loop containing nucleotide triphosphate hydrolases"/>
    <property type="match status" value="2"/>
</dbReference>
<dbReference type="GO" id="GO:0051607">
    <property type="term" value="P:defense response to virus"/>
    <property type="evidence" value="ECO:0007669"/>
    <property type="project" value="UniProtKB-KW"/>
</dbReference>
<dbReference type="InterPro" id="IPR014001">
    <property type="entry name" value="Helicase_ATP-bd"/>
</dbReference>
<dbReference type="Pfam" id="PF22590">
    <property type="entry name" value="Cas3-like_C_2"/>
    <property type="match status" value="1"/>
</dbReference>
<dbReference type="InterPro" id="IPR001650">
    <property type="entry name" value="Helicase_C-like"/>
</dbReference>
<keyword evidence="9" id="KW-0051">Antiviral defense</keyword>
<dbReference type="GO" id="GO:0003723">
    <property type="term" value="F:RNA binding"/>
    <property type="evidence" value="ECO:0007669"/>
    <property type="project" value="TreeGrafter"/>
</dbReference>
<dbReference type="GO" id="GO:0016787">
    <property type="term" value="F:hydrolase activity"/>
    <property type="evidence" value="ECO:0007669"/>
    <property type="project" value="UniProtKB-KW"/>
</dbReference>
<dbReference type="InterPro" id="IPR054712">
    <property type="entry name" value="Cas3-like_dom"/>
</dbReference>
<feature type="domain" description="HD Cas3-type" evidence="11">
    <location>
        <begin position="17"/>
        <end position="185"/>
    </location>
</feature>
<dbReference type="PANTHER" id="PTHR47963:SF9">
    <property type="entry name" value="CRISPR-ASSOCIATED ENDONUCLEASE_HELICASE CAS3"/>
    <property type="match status" value="1"/>
</dbReference>
<keyword evidence="5" id="KW-0547">Nucleotide-binding</keyword>
<keyword evidence="3" id="KW-0540">Nuclease</keyword>
<keyword evidence="8" id="KW-0067">ATP-binding</keyword>
<evidence type="ECO:0000256" key="9">
    <source>
        <dbReference type="ARBA" id="ARBA00023118"/>
    </source>
</evidence>
<dbReference type="RefSeq" id="WP_175479917.1">
    <property type="nucleotide sequence ID" value="NZ_FOHO01000012.1"/>
</dbReference>
<dbReference type="PANTHER" id="PTHR47963">
    <property type="entry name" value="DEAD-BOX ATP-DEPENDENT RNA HELICASE 47, MITOCHONDRIAL"/>
    <property type="match status" value="1"/>
</dbReference>
<dbReference type="STRING" id="364199.SAMN04489858_1127"/>